<evidence type="ECO:0000313" key="1">
    <source>
        <dbReference type="EMBL" id="JAH15580.1"/>
    </source>
</evidence>
<dbReference type="EMBL" id="GBXM01092997">
    <property type="protein sequence ID" value="JAH15580.1"/>
    <property type="molecule type" value="Transcribed_RNA"/>
</dbReference>
<protein>
    <submittedName>
        <fullName evidence="1">Uncharacterized protein</fullName>
    </submittedName>
</protein>
<accession>A0A0E9QGW1</accession>
<name>A0A0E9QGW1_ANGAN</name>
<dbReference type="AlphaFoldDB" id="A0A0E9QGW1"/>
<organism evidence="1">
    <name type="scientific">Anguilla anguilla</name>
    <name type="common">European freshwater eel</name>
    <name type="synonym">Muraena anguilla</name>
    <dbReference type="NCBI Taxonomy" id="7936"/>
    <lineage>
        <taxon>Eukaryota</taxon>
        <taxon>Metazoa</taxon>
        <taxon>Chordata</taxon>
        <taxon>Craniata</taxon>
        <taxon>Vertebrata</taxon>
        <taxon>Euteleostomi</taxon>
        <taxon>Actinopterygii</taxon>
        <taxon>Neopterygii</taxon>
        <taxon>Teleostei</taxon>
        <taxon>Anguilliformes</taxon>
        <taxon>Anguillidae</taxon>
        <taxon>Anguilla</taxon>
    </lineage>
</organism>
<proteinExistence type="predicted"/>
<reference evidence="1" key="1">
    <citation type="submission" date="2014-11" db="EMBL/GenBank/DDBJ databases">
        <authorList>
            <person name="Amaro Gonzalez C."/>
        </authorList>
    </citation>
    <scope>NUCLEOTIDE SEQUENCE</scope>
</reference>
<sequence length="21" mass="2370">MLPGYPTYHFVGFLQLAKVTS</sequence>
<dbReference type="EMBL" id="GBXM01099406">
    <property type="protein sequence ID" value="JAH09171.1"/>
    <property type="molecule type" value="Transcribed_RNA"/>
</dbReference>
<reference evidence="1" key="2">
    <citation type="journal article" date="2015" name="Fish Shellfish Immunol.">
        <title>Early steps in the European eel (Anguilla anguilla)-Vibrio vulnificus interaction in the gills: Role of the RtxA13 toxin.</title>
        <authorList>
            <person name="Callol A."/>
            <person name="Pajuelo D."/>
            <person name="Ebbesson L."/>
            <person name="Teles M."/>
            <person name="MacKenzie S."/>
            <person name="Amaro C."/>
        </authorList>
    </citation>
    <scope>NUCLEOTIDE SEQUENCE</scope>
</reference>